<evidence type="ECO:0000256" key="2">
    <source>
        <dbReference type="ARBA" id="ARBA00023125"/>
    </source>
</evidence>
<dbReference type="InterPro" id="IPR010998">
    <property type="entry name" value="Integrase_recombinase_N"/>
</dbReference>
<gene>
    <name evidence="5" type="ORF">GCM10009114_33780</name>
</gene>
<keyword evidence="6" id="KW-1185">Reference proteome</keyword>
<keyword evidence="1" id="KW-0229">DNA integration</keyword>
<evidence type="ECO:0000256" key="3">
    <source>
        <dbReference type="PROSITE-ProRule" id="PRU01248"/>
    </source>
</evidence>
<feature type="domain" description="Core-binding (CB)" evidence="4">
    <location>
        <begin position="6"/>
        <end position="61"/>
    </location>
</feature>
<dbReference type="InterPro" id="IPR044068">
    <property type="entry name" value="CB"/>
</dbReference>
<evidence type="ECO:0000259" key="4">
    <source>
        <dbReference type="PROSITE" id="PS51900"/>
    </source>
</evidence>
<name>A0ABP3X6E4_9ALTE</name>
<dbReference type="RefSeq" id="WP_343862127.1">
    <property type="nucleotide sequence ID" value="NZ_BAAAFD010000012.1"/>
</dbReference>
<dbReference type="Gene3D" id="1.10.150.130">
    <property type="match status" value="1"/>
</dbReference>
<dbReference type="EMBL" id="BAAAFD010000012">
    <property type="protein sequence ID" value="GAA0859619.1"/>
    <property type="molecule type" value="Genomic_DNA"/>
</dbReference>
<evidence type="ECO:0000256" key="1">
    <source>
        <dbReference type="ARBA" id="ARBA00022908"/>
    </source>
</evidence>
<accession>A0ABP3X6E4</accession>
<comment type="caution">
    <text evidence="5">The sequence shown here is derived from an EMBL/GenBank/DDBJ whole genome shotgun (WGS) entry which is preliminary data.</text>
</comment>
<sequence>MTQFPETVSPLRKRMIDEMNMRKLSPKTQIGYLRAVTKLSKYLKHSPAHATAEEVRQFQIA</sequence>
<dbReference type="PROSITE" id="PS51900">
    <property type="entry name" value="CB"/>
    <property type="match status" value="1"/>
</dbReference>
<evidence type="ECO:0000313" key="6">
    <source>
        <dbReference type="Proteomes" id="UP001500359"/>
    </source>
</evidence>
<protein>
    <recommendedName>
        <fullName evidence="4">Core-binding (CB) domain-containing protein</fullName>
    </recommendedName>
</protein>
<organism evidence="5 6">
    <name type="scientific">Aliiglaciecola litoralis</name>
    <dbReference type="NCBI Taxonomy" id="582857"/>
    <lineage>
        <taxon>Bacteria</taxon>
        <taxon>Pseudomonadati</taxon>
        <taxon>Pseudomonadota</taxon>
        <taxon>Gammaproteobacteria</taxon>
        <taxon>Alteromonadales</taxon>
        <taxon>Alteromonadaceae</taxon>
        <taxon>Aliiglaciecola</taxon>
    </lineage>
</organism>
<dbReference type="InterPro" id="IPR004107">
    <property type="entry name" value="Integrase_SAM-like_N"/>
</dbReference>
<evidence type="ECO:0000313" key="5">
    <source>
        <dbReference type="EMBL" id="GAA0859619.1"/>
    </source>
</evidence>
<keyword evidence="2 3" id="KW-0238">DNA-binding</keyword>
<dbReference type="Proteomes" id="UP001500359">
    <property type="component" value="Unassembled WGS sequence"/>
</dbReference>
<reference evidence="6" key="1">
    <citation type="journal article" date="2019" name="Int. J. Syst. Evol. Microbiol.">
        <title>The Global Catalogue of Microorganisms (GCM) 10K type strain sequencing project: providing services to taxonomists for standard genome sequencing and annotation.</title>
        <authorList>
            <consortium name="The Broad Institute Genomics Platform"/>
            <consortium name="The Broad Institute Genome Sequencing Center for Infectious Disease"/>
            <person name="Wu L."/>
            <person name="Ma J."/>
        </authorList>
    </citation>
    <scope>NUCLEOTIDE SEQUENCE [LARGE SCALE GENOMIC DNA]</scope>
    <source>
        <strain evidence="6">JCM 15896</strain>
    </source>
</reference>
<proteinExistence type="predicted"/>
<dbReference type="Pfam" id="PF13495">
    <property type="entry name" value="Phage_int_SAM_4"/>
    <property type="match status" value="1"/>
</dbReference>